<dbReference type="InterPro" id="IPR036691">
    <property type="entry name" value="Endo/exonu/phosph_ase_sf"/>
</dbReference>
<dbReference type="AlphaFoldDB" id="T1I6D4"/>
<dbReference type="CDD" id="cd09076">
    <property type="entry name" value="L1-EN"/>
    <property type="match status" value="1"/>
</dbReference>
<dbReference type="InterPro" id="IPR027124">
    <property type="entry name" value="Swc5/CFDP1/2"/>
</dbReference>
<dbReference type="EnsemblMetazoa" id="RPRC011853-RA">
    <property type="protein sequence ID" value="RPRC011853-PA"/>
    <property type="gene ID" value="RPRC011853"/>
</dbReference>
<dbReference type="EMBL" id="ACPB03019610">
    <property type="status" value="NOT_ANNOTATED_CDS"/>
    <property type="molecule type" value="Genomic_DNA"/>
</dbReference>
<dbReference type="OMA" id="CRIMNEN"/>
<evidence type="ECO:0000313" key="2">
    <source>
        <dbReference type="EnsemblMetazoa" id="RPRC011853-PA"/>
    </source>
</evidence>
<organism evidence="2 3">
    <name type="scientific">Rhodnius prolixus</name>
    <name type="common">Triatomid bug</name>
    <dbReference type="NCBI Taxonomy" id="13249"/>
    <lineage>
        <taxon>Eukaryota</taxon>
        <taxon>Metazoa</taxon>
        <taxon>Ecdysozoa</taxon>
        <taxon>Arthropoda</taxon>
        <taxon>Hexapoda</taxon>
        <taxon>Insecta</taxon>
        <taxon>Pterygota</taxon>
        <taxon>Neoptera</taxon>
        <taxon>Paraneoptera</taxon>
        <taxon>Hemiptera</taxon>
        <taxon>Heteroptera</taxon>
        <taxon>Panheteroptera</taxon>
        <taxon>Cimicomorpha</taxon>
        <taxon>Reduviidae</taxon>
        <taxon>Triatominae</taxon>
        <taxon>Rhodnius</taxon>
    </lineage>
</organism>
<proteinExistence type="predicted"/>
<dbReference type="Gene3D" id="3.60.10.10">
    <property type="entry name" value="Endonuclease/exonuclease/phosphatase"/>
    <property type="match status" value="1"/>
</dbReference>
<dbReference type="Proteomes" id="UP000015103">
    <property type="component" value="Unassembled WGS sequence"/>
</dbReference>
<protein>
    <recommendedName>
        <fullName evidence="1">Endonuclease/exonuclease/phosphatase domain-containing protein</fullName>
    </recommendedName>
</protein>
<accession>T1I6D4</accession>
<dbReference type="InterPro" id="IPR005135">
    <property type="entry name" value="Endo/exonuclease/phosphatase"/>
</dbReference>
<dbReference type="HOGENOM" id="CLU_000680_8_2_1"/>
<evidence type="ECO:0000259" key="1">
    <source>
        <dbReference type="Pfam" id="PF03372"/>
    </source>
</evidence>
<dbReference type="eggNOG" id="KOG1075">
    <property type="taxonomic scope" value="Eukaryota"/>
</dbReference>
<dbReference type="GO" id="GO:0003824">
    <property type="term" value="F:catalytic activity"/>
    <property type="evidence" value="ECO:0007669"/>
    <property type="project" value="InterPro"/>
</dbReference>
<reference evidence="2" key="1">
    <citation type="submission" date="2015-05" db="UniProtKB">
        <authorList>
            <consortium name="EnsemblMetazoa"/>
        </authorList>
    </citation>
    <scope>IDENTIFICATION</scope>
</reference>
<dbReference type="PANTHER" id="PTHR23227">
    <property type="entry name" value="BUCENTAUR RELATED"/>
    <property type="match status" value="1"/>
</dbReference>
<dbReference type="VEuPathDB" id="VectorBase:RPRC011853"/>
<feature type="domain" description="Endonuclease/exonuclease/phosphatase" evidence="1">
    <location>
        <begin position="28"/>
        <end position="255"/>
    </location>
</feature>
<name>T1I6D4_RHOPR</name>
<keyword evidence="3" id="KW-1185">Reference proteome</keyword>
<dbReference type="Pfam" id="PF03372">
    <property type="entry name" value="Exo_endo_phos"/>
    <property type="match status" value="1"/>
</dbReference>
<dbReference type="InParanoid" id="T1I6D4"/>
<sequence length="258" mass="29465">ITSKQSRAGLILRNPTWRGKRILRMARWNVRGLNGKENELIEEMIKARVDILGITEIKKKGKGVIKIQNHILLYSGVTETRIASGGVGFLFPETTSAIIKDWKFVDDRLLVVNLEEDKEHLTIIVAYGPNAIVTEKERFFENLQKELDDAKGTPFIMGDLNGRVGDDAEQWPDVLGKYGEETKNDNGDRILNLCATNGMVVGNSKFPHKKAHRFTREQPTRGERSIINYFLFKRETVREVIDIRVKRGFELGSDHYLL</sequence>
<dbReference type="STRING" id="13249.T1I6D4"/>
<dbReference type="PANTHER" id="PTHR23227:SF67">
    <property type="entry name" value="CRANIOFACIAL DEVELOPMENT PROTEIN 2-LIKE"/>
    <property type="match status" value="1"/>
</dbReference>
<evidence type="ECO:0000313" key="3">
    <source>
        <dbReference type="Proteomes" id="UP000015103"/>
    </source>
</evidence>
<dbReference type="SUPFAM" id="SSF56219">
    <property type="entry name" value="DNase I-like"/>
    <property type="match status" value="1"/>
</dbReference>